<evidence type="ECO:0000256" key="1">
    <source>
        <dbReference type="SAM" id="SignalP"/>
    </source>
</evidence>
<dbReference type="Proteomes" id="UP000024404">
    <property type="component" value="Unassembled WGS sequence"/>
</dbReference>
<evidence type="ECO:0000313" key="3">
    <source>
        <dbReference type="Proteomes" id="UP000024404"/>
    </source>
</evidence>
<protein>
    <submittedName>
        <fullName evidence="2">Uncharacterized protein</fullName>
    </submittedName>
</protein>
<keyword evidence="1" id="KW-0732">Signal</keyword>
<keyword evidence="3" id="KW-1185">Reference proteome</keyword>
<sequence>MKYLFGLILLNLLPTTVVSPAVHIFSFGMCRSECLERNKDVIVRKFTIQNSVHAALCFNLTKFISANKNPKSFTLPYICNPTEGKWKYQPVAMEDVETYDSPCPPFKYKADIRSCPAIE</sequence>
<accession>A0A2K6VN81</accession>
<organism evidence="2 3">
    <name type="scientific">Onchocerca volvulus</name>
    <dbReference type="NCBI Taxonomy" id="6282"/>
    <lineage>
        <taxon>Eukaryota</taxon>
        <taxon>Metazoa</taxon>
        <taxon>Ecdysozoa</taxon>
        <taxon>Nematoda</taxon>
        <taxon>Chromadorea</taxon>
        <taxon>Rhabditida</taxon>
        <taxon>Spirurina</taxon>
        <taxon>Spiruromorpha</taxon>
        <taxon>Filarioidea</taxon>
        <taxon>Onchocercidae</taxon>
        <taxon>Onchocerca</taxon>
    </lineage>
</organism>
<feature type="signal peptide" evidence="1">
    <location>
        <begin position="1"/>
        <end position="20"/>
    </location>
</feature>
<name>A0A2K6VN81_ONCVO</name>
<reference evidence="3" key="1">
    <citation type="submission" date="2013-10" db="EMBL/GenBank/DDBJ databases">
        <title>Genome sequencing of Onchocerca volvulus.</title>
        <authorList>
            <person name="Cotton J."/>
            <person name="Tsai J."/>
            <person name="Stanley E."/>
            <person name="Tracey A."/>
            <person name="Holroyd N."/>
            <person name="Lustigman S."/>
            <person name="Berriman M."/>
        </authorList>
    </citation>
    <scope>NUCLEOTIDE SEQUENCE</scope>
</reference>
<dbReference type="EMBL" id="CMVM020000698">
    <property type="status" value="NOT_ANNOTATED_CDS"/>
    <property type="molecule type" value="Genomic_DNA"/>
</dbReference>
<evidence type="ECO:0000313" key="2">
    <source>
        <dbReference type="EnsemblMetazoa" id="OVOC12770.1"/>
    </source>
</evidence>
<proteinExistence type="predicted"/>
<dbReference type="EnsemblMetazoa" id="OVOC12770.1">
    <property type="protein sequence ID" value="OVOC12770.1"/>
    <property type="gene ID" value="WBGene00249579"/>
</dbReference>
<feature type="chain" id="PRO_5014295853" evidence="1">
    <location>
        <begin position="21"/>
        <end position="119"/>
    </location>
</feature>
<dbReference type="AlphaFoldDB" id="A0A2K6VN81"/>
<reference evidence="2" key="2">
    <citation type="submission" date="2018-02" db="UniProtKB">
        <authorList>
            <consortium name="EnsemblMetazoa"/>
        </authorList>
    </citation>
    <scope>IDENTIFICATION</scope>
</reference>
<dbReference type="EnsemblMetazoa" id="OVOC12770.2">
    <property type="protein sequence ID" value="OVOC12770.2"/>
    <property type="gene ID" value="WBGene00249579"/>
</dbReference>